<evidence type="ECO:0000256" key="1">
    <source>
        <dbReference type="ARBA" id="ARBA00022491"/>
    </source>
</evidence>
<protein>
    <submittedName>
        <fullName evidence="6">LacI family transcriptional regulator</fullName>
    </submittedName>
</protein>
<accession>A0A2T4ZD38</accession>
<dbReference type="GO" id="GO:0000976">
    <property type="term" value="F:transcription cis-regulatory region binding"/>
    <property type="evidence" value="ECO:0007669"/>
    <property type="project" value="TreeGrafter"/>
</dbReference>
<sequence>MGNITIKDVAKESGVSTASISRVLNESGYVSNETKARVLAAVKKLNYQPNAIARSLKQDKTNTIGVVVPDIANPYFMKIAKAIEDTVSNSGYNLIFCSFDEDSEKERELLTVMYEKRVDAIVLATSGESEDIVASAGIPIVLLDRKMEIESQQLDYVIEDNIQAAYGLTKTLLEQGHRQIGVVNGSLKVSTGWERYEGYKQAMQEYRLKEDLQFAYQGNFAQQDGCLAVDYFLSLDKKPTAILSFNNTMSFGVILELRRRGYNIPEDMVVASYGEVEAAQLLDNPQIIYVKQEPYEMGLKVGKIIMHRLQKRKKIIQETFIPQIHLYGSR</sequence>
<evidence type="ECO:0000313" key="7">
    <source>
        <dbReference type="Proteomes" id="UP000241639"/>
    </source>
</evidence>
<keyword evidence="3" id="KW-0238">DNA-binding</keyword>
<name>A0A2T4ZD38_9BACL</name>
<keyword evidence="1" id="KW-0678">Repressor</keyword>
<dbReference type="InterPro" id="IPR010982">
    <property type="entry name" value="Lambda_DNA-bd_dom_sf"/>
</dbReference>
<dbReference type="CDD" id="cd06267">
    <property type="entry name" value="PBP1_LacI_sugar_binding-like"/>
    <property type="match status" value="1"/>
</dbReference>
<evidence type="ECO:0000256" key="4">
    <source>
        <dbReference type="ARBA" id="ARBA00023163"/>
    </source>
</evidence>
<dbReference type="CDD" id="cd01392">
    <property type="entry name" value="HTH_LacI"/>
    <property type="match status" value="1"/>
</dbReference>
<keyword evidence="7" id="KW-1185">Reference proteome</keyword>
<organism evidence="6 7">
    <name type="scientific">Desmospora activa DSM 45169</name>
    <dbReference type="NCBI Taxonomy" id="1121389"/>
    <lineage>
        <taxon>Bacteria</taxon>
        <taxon>Bacillati</taxon>
        <taxon>Bacillota</taxon>
        <taxon>Bacilli</taxon>
        <taxon>Bacillales</taxon>
        <taxon>Thermoactinomycetaceae</taxon>
        <taxon>Desmospora</taxon>
    </lineage>
</organism>
<dbReference type="InterPro" id="IPR000843">
    <property type="entry name" value="HTH_LacI"/>
</dbReference>
<feature type="domain" description="HTH lacI-type" evidence="5">
    <location>
        <begin position="4"/>
        <end position="58"/>
    </location>
</feature>
<evidence type="ECO:0000256" key="3">
    <source>
        <dbReference type="ARBA" id="ARBA00023125"/>
    </source>
</evidence>
<dbReference type="Gene3D" id="3.40.50.2300">
    <property type="match status" value="2"/>
</dbReference>
<dbReference type="OrthoDB" id="1639518at2"/>
<dbReference type="SMART" id="SM00354">
    <property type="entry name" value="HTH_LACI"/>
    <property type="match status" value="1"/>
</dbReference>
<dbReference type="RefSeq" id="WP_107727077.1">
    <property type="nucleotide sequence ID" value="NZ_PZZP01000001.1"/>
</dbReference>
<evidence type="ECO:0000313" key="6">
    <source>
        <dbReference type="EMBL" id="PTM59803.1"/>
    </source>
</evidence>
<dbReference type="PROSITE" id="PS50932">
    <property type="entry name" value="HTH_LACI_2"/>
    <property type="match status" value="1"/>
</dbReference>
<dbReference type="SUPFAM" id="SSF47413">
    <property type="entry name" value="lambda repressor-like DNA-binding domains"/>
    <property type="match status" value="1"/>
</dbReference>
<evidence type="ECO:0000259" key="5">
    <source>
        <dbReference type="PROSITE" id="PS50932"/>
    </source>
</evidence>
<evidence type="ECO:0000256" key="2">
    <source>
        <dbReference type="ARBA" id="ARBA00023015"/>
    </source>
</evidence>
<dbReference type="Pfam" id="PF00532">
    <property type="entry name" value="Peripla_BP_1"/>
    <property type="match status" value="1"/>
</dbReference>
<gene>
    <name evidence="6" type="ORF">C8J48_2435</name>
</gene>
<proteinExistence type="predicted"/>
<keyword evidence="4" id="KW-0804">Transcription</keyword>
<dbReference type="Pfam" id="PF00356">
    <property type="entry name" value="LacI"/>
    <property type="match status" value="1"/>
</dbReference>
<comment type="caution">
    <text evidence="6">The sequence shown here is derived from an EMBL/GenBank/DDBJ whole genome shotgun (WGS) entry which is preliminary data.</text>
</comment>
<keyword evidence="2" id="KW-0805">Transcription regulation</keyword>
<dbReference type="InterPro" id="IPR001761">
    <property type="entry name" value="Peripla_BP/Lac1_sug-bd_dom"/>
</dbReference>
<dbReference type="Proteomes" id="UP000241639">
    <property type="component" value="Unassembled WGS sequence"/>
</dbReference>
<dbReference type="PRINTS" id="PR00036">
    <property type="entry name" value="HTHLACI"/>
</dbReference>
<dbReference type="EMBL" id="PZZP01000001">
    <property type="protein sequence ID" value="PTM59803.1"/>
    <property type="molecule type" value="Genomic_DNA"/>
</dbReference>
<reference evidence="6 7" key="1">
    <citation type="submission" date="2018-04" db="EMBL/GenBank/DDBJ databases">
        <title>Genomic Encyclopedia of Archaeal and Bacterial Type Strains, Phase II (KMG-II): from individual species to whole genera.</title>
        <authorList>
            <person name="Goeker M."/>
        </authorList>
    </citation>
    <scope>NUCLEOTIDE SEQUENCE [LARGE SCALE GENOMIC DNA]</scope>
    <source>
        <strain evidence="6 7">DSM 45169</strain>
    </source>
</reference>
<dbReference type="InterPro" id="IPR028082">
    <property type="entry name" value="Peripla_BP_I"/>
</dbReference>
<dbReference type="Gene3D" id="1.10.260.40">
    <property type="entry name" value="lambda repressor-like DNA-binding domains"/>
    <property type="match status" value="1"/>
</dbReference>
<dbReference type="AlphaFoldDB" id="A0A2T4ZD38"/>
<dbReference type="PROSITE" id="PS00356">
    <property type="entry name" value="HTH_LACI_1"/>
    <property type="match status" value="1"/>
</dbReference>
<dbReference type="PANTHER" id="PTHR30146">
    <property type="entry name" value="LACI-RELATED TRANSCRIPTIONAL REPRESSOR"/>
    <property type="match status" value="1"/>
</dbReference>
<dbReference type="GO" id="GO:0003700">
    <property type="term" value="F:DNA-binding transcription factor activity"/>
    <property type="evidence" value="ECO:0007669"/>
    <property type="project" value="TreeGrafter"/>
</dbReference>
<dbReference type="PANTHER" id="PTHR30146:SF148">
    <property type="entry name" value="HTH-TYPE TRANSCRIPTIONAL REPRESSOR PURR-RELATED"/>
    <property type="match status" value="1"/>
</dbReference>
<dbReference type="SUPFAM" id="SSF53822">
    <property type="entry name" value="Periplasmic binding protein-like I"/>
    <property type="match status" value="1"/>
</dbReference>